<dbReference type="SUPFAM" id="SSF46785">
    <property type="entry name" value="Winged helix' DNA-binding domain"/>
    <property type="match status" value="1"/>
</dbReference>
<evidence type="ECO:0000256" key="1">
    <source>
        <dbReference type="ARBA" id="ARBA00023015"/>
    </source>
</evidence>
<dbReference type="InterPro" id="IPR051081">
    <property type="entry name" value="HTH_MetalResp_TranReg"/>
</dbReference>
<evidence type="ECO:0000313" key="5">
    <source>
        <dbReference type="EMBL" id="QEL63972.1"/>
    </source>
</evidence>
<evidence type="ECO:0000256" key="3">
    <source>
        <dbReference type="ARBA" id="ARBA00023163"/>
    </source>
</evidence>
<dbReference type="CDD" id="cd00090">
    <property type="entry name" value="HTH_ARSR"/>
    <property type="match status" value="1"/>
</dbReference>
<evidence type="ECO:0000259" key="4">
    <source>
        <dbReference type="PROSITE" id="PS50987"/>
    </source>
</evidence>
<dbReference type="GO" id="GO:0003700">
    <property type="term" value="F:DNA-binding transcription factor activity"/>
    <property type="evidence" value="ECO:0007669"/>
    <property type="project" value="InterPro"/>
</dbReference>
<accession>A0A5C1E4Y4</accession>
<dbReference type="PROSITE" id="PS50987">
    <property type="entry name" value="HTH_ARSR_2"/>
    <property type="match status" value="1"/>
</dbReference>
<dbReference type="AlphaFoldDB" id="A0A5C1E4Y4"/>
<dbReference type="Pfam" id="PF01022">
    <property type="entry name" value="HTH_5"/>
    <property type="match status" value="1"/>
</dbReference>
<dbReference type="InterPro" id="IPR011991">
    <property type="entry name" value="ArsR-like_HTH"/>
</dbReference>
<dbReference type="InterPro" id="IPR001845">
    <property type="entry name" value="HTH_ArsR_DNA-bd_dom"/>
</dbReference>
<reference evidence="5 6" key="1">
    <citation type="submission" date="2017-07" db="EMBL/GenBank/DDBJ databases">
        <title>Complete genome sequence of Oryzomicrobium terrae TPP412.</title>
        <authorList>
            <person name="Chiu L.-W."/>
            <person name="Lo K.-J."/>
            <person name="Tsai Y.-M."/>
            <person name="Lin S.-S."/>
            <person name="Kuo C.-H."/>
            <person name="Liu C.-T."/>
        </authorList>
    </citation>
    <scope>NUCLEOTIDE SEQUENCE [LARGE SCALE GENOMIC DNA]</scope>
    <source>
        <strain evidence="5 6">TPP412</strain>
    </source>
</reference>
<dbReference type="Gene3D" id="1.10.10.10">
    <property type="entry name" value="Winged helix-like DNA-binding domain superfamily/Winged helix DNA-binding domain"/>
    <property type="match status" value="1"/>
</dbReference>
<dbReference type="InterPro" id="IPR036390">
    <property type="entry name" value="WH_DNA-bd_sf"/>
</dbReference>
<keyword evidence="3" id="KW-0804">Transcription</keyword>
<dbReference type="KEGG" id="otr:OTERR_04960"/>
<dbReference type="InterPro" id="IPR036388">
    <property type="entry name" value="WH-like_DNA-bd_sf"/>
</dbReference>
<dbReference type="EMBL" id="CP022579">
    <property type="protein sequence ID" value="QEL63972.1"/>
    <property type="molecule type" value="Genomic_DNA"/>
</dbReference>
<keyword evidence="1" id="KW-0805">Transcription regulation</keyword>
<feature type="domain" description="HTH arsR-type" evidence="4">
    <location>
        <begin position="9"/>
        <end position="103"/>
    </location>
</feature>
<dbReference type="PRINTS" id="PR00778">
    <property type="entry name" value="HTHARSR"/>
</dbReference>
<proteinExistence type="predicted"/>
<protein>
    <submittedName>
        <fullName evidence="5">ArsR family transcriptional regulator</fullName>
    </submittedName>
</protein>
<dbReference type="SMART" id="SM00418">
    <property type="entry name" value="HTH_ARSR"/>
    <property type="match status" value="1"/>
</dbReference>
<evidence type="ECO:0000256" key="2">
    <source>
        <dbReference type="ARBA" id="ARBA00023125"/>
    </source>
</evidence>
<dbReference type="NCBIfam" id="NF033788">
    <property type="entry name" value="HTH_metalloreg"/>
    <property type="match status" value="1"/>
</dbReference>
<dbReference type="PANTHER" id="PTHR33154">
    <property type="entry name" value="TRANSCRIPTIONAL REGULATOR, ARSR FAMILY"/>
    <property type="match status" value="1"/>
</dbReference>
<dbReference type="PANTHER" id="PTHR33154:SF28">
    <property type="entry name" value="HTH-TYPE TRANSCRIPTIONAL REGULATOR YGAV-RELATED"/>
    <property type="match status" value="1"/>
</dbReference>
<organism evidence="5 6">
    <name type="scientific">Oryzomicrobium terrae</name>
    <dbReference type="NCBI Taxonomy" id="1735038"/>
    <lineage>
        <taxon>Bacteria</taxon>
        <taxon>Pseudomonadati</taxon>
        <taxon>Pseudomonadota</taxon>
        <taxon>Betaproteobacteria</taxon>
        <taxon>Rhodocyclales</taxon>
        <taxon>Rhodocyclaceae</taxon>
        <taxon>Oryzomicrobium</taxon>
    </lineage>
</organism>
<evidence type="ECO:0000313" key="6">
    <source>
        <dbReference type="Proteomes" id="UP000323671"/>
    </source>
</evidence>
<dbReference type="GO" id="GO:0003677">
    <property type="term" value="F:DNA binding"/>
    <property type="evidence" value="ECO:0007669"/>
    <property type="project" value="UniProtKB-KW"/>
</dbReference>
<keyword evidence="6" id="KW-1185">Reference proteome</keyword>
<sequence length="112" mass="12374">MATVLSVIDKEEHIQQAARALKAMSHPLRLKILCVVGDSEVCVQDIVEAVGTSQSNISQHLAILREKGVLLTRKDANRVYYRIGDARTLQLIDMMREVFCGEAPAKGRARSA</sequence>
<keyword evidence="2" id="KW-0238">DNA-binding</keyword>
<name>A0A5C1E4Y4_9RHOO</name>
<gene>
    <name evidence="5" type="primary">arsR</name>
    <name evidence="5" type="ORF">OTERR_04960</name>
</gene>
<dbReference type="Proteomes" id="UP000323671">
    <property type="component" value="Chromosome"/>
</dbReference>